<feature type="transmembrane region" description="Helical" evidence="13">
    <location>
        <begin position="383"/>
        <end position="402"/>
    </location>
</feature>
<keyword evidence="9" id="KW-0325">Glycoprotein</keyword>
<feature type="transmembrane region" description="Helical" evidence="13">
    <location>
        <begin position="34"/>
        <end position="51"/>
    </location>
</feature>
<dbReference type="InterPro" id="IPR004755">
    <property type="entry name" value="Cat_AA_permease"/>
</dbReference>
<evidence type="ECO:0000256" key="6">
    <source>
        <dbReference type="ARBA" id="ARBA00022970"/>
    </source>
</evidence>
<dbReference type="FunFam" id="1.20.1740.10:FF:000050">
    <property type="entry name" value="MGC157082 protein"/>
    <property type="match status" value="1"/>
</dbReference>
<feature type="transmembrane region" description="Helical" evidence="13">
    <location>
        <begin position="561"/>
        <end position="581"/>
    </location>
</feature>
<feature type="transmembrane region" description="Helical" evidence="13">
    <location>
        <begin position="334"/>
        <end position="362"/>
    </location>
</feature>
<evidence type="ECO:0000256" key="4">
    <source>
        <dbReference type="ARBA" id="ARBA00022475"/>
    </source>
</evidence>
<sequence length="622" mass="68874">MTEGYFDFLHRKKRINNENIGETKLARVLNTLDLTALGVGSTLGAGIYVLAGSVIKNVSGPSVILSFIVAAIASVLAGLCYAEFGARVPKTGSAYVYTYVTIGEFSAFIIGWNLILEYVIGTSSVARAFSTYFDSLVDNSIQKFFREYMPININGLSAYPDFFAFSITLLITFILALGVKESSRMNNIFTGVNLCVVTFIIIFGSLKADFSNWTVDPNDFVNGTLRNSSSHCNTTYQSCGSGGFFPFGFSGMLAGAAKCFYAFVGFDCIATTGEEVKNPQRAIPISIIFALIICTVAYCGVSSVLSLMIPYYLIDENAPMPEAFRLVGWNWARYLVAIGAICSLSTSLLGAMFPLPRVLYAISSDGLIFRVLSKINDRFKTPLLATFLSGFFAAFMAMIFNLDELVNMMSIGTLLAYSLVALSVLILRYQPDNDTNQRRLINRSDSEEDLNQNLFIRLFKPVKNTTQRTSSLVKVLTTLCVIDIIIICLILIIAEDKLAQTNTIIILSIFILIGMILAFSIYQQPQNNKIITFKMPWVPILPLLSMFVNFYLMLVLNQATWIRFGIWMAIGFLIYFGYGIWNSSERTPYNLIYTQSDASSSSSSESINRIGEANPVYSSQNL</sequence>
<feature type="transmembrane region" description="Helical" evidence="13">
    <location>
        <begin position="504"/>
        <end position="523"/>
    </location>
</feature>
<evidence type="ECO:0000256" key="9">
    <source>
        <dbReference type="ARBA" id="ARBA00023180"/>
    </source>
</evidence>
<dbReference type="PIRSF" id="PIRSF006060">
    <property type="entry name" value="AA_transporter"/>
    <property type="match status" value="1"/>
</dbReference>
<proteinExistence type="inferred from homology"/>
<feature type="transmembrane region" description="Helical" evidence="13">
    <location>
        <begin position="63"/>
        <end position="82"/>
    </location>
</feature>
<organism evidence="15 16">
    <name type="scientific">Brachionus calyciflorus</name>
    <dbReference type="NCBI Taxonomy" id="104777"/>
    <lineage>
        <taxon>Eukaryota</taxon>
        <taxon>Metazoa</taxon>
        <taxon>Spiralia</taxon>
        <taxon>Gnathifera</taxon>
        <taxon>Rotifera</taxon>
        <taxon>Eurotatoria</taxon>
        <taxon>Monogononta</taxon>
        <taxon>Pseudotrocha</taxon>
        <taxon>Ploima</taxon>
        <taxon>Brachionidae</taxon>
        <taxon>Brachionus</taxon>
    </lineage>
</organism>
<evidence type="ECO:0000256" key="1">
    <source>
        <dbReference type="ARBA" id="ARBA00004651"/>
    </source>
</evidence>
<evidence type="ECO:0000256" key="10">
    <source>
        <dbReference type="ARBA" id="ARBA00034422"/>
    </source>
</evidence>
<comment type="caution">
    <text evidence="15">The sequence shown here is derived from an EMBL/GenBank/DDBJ whole genome shotgun (WGS) entry which is preliminary data.</text>
</comment>
<dbReference type="GO" id="GO:0000064">
    <property type="term" value="F:L-ornithine transmembrane transporter activity"/>
    <property type="evidence" value="ECO:0007669"/>
    <property type="project" value="TreeGrafter"/>
</dbReference>
<comment type="catalytic activity">
    <reaction evidence="11">
        <text>L-arginine(in) = L-arginine(out)</text>
        <dbReference type="Rhea" id="RHEA:32143"/>
        <dbReference type="ChEBI" id="CHEBI:32682"/>
    </reaction>
</comment>
<name>A0A813M5U6_9BILA</name>
<evidence type="ECO:0000259" key="14">
    <source>
        <dbReference type="Pfam" id="PF13906"/>
    </source>
</evidence>
<feature type="transmembrane region" description="Helical" evidence="13">
    <location>
        <begin position="472"/>
        <end position="492"/>
    </location>
</feature>
<dbReference type="OrthoDB" id="3900342at2759"/>
<reference evidence="15" key="1">
    <citation type="submission" date="2021-02" db="EMBL/GenBank/DDBJ databases">
        <authorList>
            <person name="Nowell W R."/>
        </authorList>
    </citation>
    <scope>NUCLEOTIDE SEQUENCE</scope>
    <source>
        <strain evidence="15">Ploen Becks lab</strain>
    </source>
</reference>
<evidence type="ECO:0000256" key="2">
    <source>
        <dbReference type="ARBA" id="ARBA00008572"/>
    </source>
</evidence>
<feature type="transmembrane region" description="Helical" evidence="13">
    <location>
        <begin position="244"/>
        <end position="266"/>
    </location>
</feature>
<dbReference type="Proteomes" id="UP000663879">
    <property type="component" value="Unassembled WGS sequence"/>
</dbReference>
<keyword evidence="4" id="KW-1003">Cell membrane</keyword>
<keyword evidence="6" id="KW-0029">Amino-acid transport</keyword>
<evidence type="ECO:0000256" key="12">
    <source>
        <dbReference type="ARBA" id="ARBA00034450"/>
    </source>
</evidence>
<comment type="similarity">
    <text evidence="2">Belongs to the amino acid-polyamine-organocation (APC) superfamily. Cationic amino acid transporter (CAT) (TC 2.A.3.3) family.</text>
</comment>
<evidence type="ECO:0000256" key="7">
    <source>
        <dbReference type="ARBA" id="ARBA00022989"/>
    </source>
</evidence>
<evidence type="ECO:0000256" key="13">
    <source>
        <dbReference type="SAM" id="Phobius"/>
    </source>
</evidence>
<accession>A0A813M5U6</accession>
<evidence type="ECO:0000256" key="3">
    <source>
        <dbReference type="ARBA" id="ARBA00022448"/>
    </source>
</evidence>
<dbReference type="Pfam" id="PF13520">
    <property type="entry name" value="AA_permease_2"/>
    <property type="match status" value="1"/>
</dbReference>
<comment type="catalytic activity">
    <reaction evidence="12">
        <text>L-ornithine(in) = L-ornithine(out)</text>
        <dbReference type="Rhea" id="RHEA:71199"/>
        <dbReference type="ChEBI" id="CHEBI:46911"/>
    </reaction>
</comment>
<comment type="catalytic activity">
    <reaction evidence="10">
        <text>L-lysine(in) = L-lysine(out)</text>
        <dbReference type="Rhea" id="RHEA:70935"/>
        <dbReference type="ChEBI" id="CHEBI:32551"/>
    </reaction>
</comment>
<keyword evidence="16" id="KW-1185">Reference proteome</keyword>
<keyword evidence="5 13" id="KW-0812">Transmembrane</keyword>
<evidence type="ECO:0000256" key="5">
    <source>
        <dbReference type="ARBA" id="ARBA00022692"/>
    </source>
</evidence>
<protein>
    <recommendedName>
        <fullName evidence="14">Cationic amino acid transporter C-terminal domain-containing protein</fullName>
    </recommendedName>
</protein>
<evidence type="ECO:0000256" key="8">
    <source>
        <dbReference type="ARBA" id="ARBA00023136"/>
    </source>
</evidence>
<dbReference type="Gene3D" id="1.20.1740.10">
    <property type="entry name" value="Amino acid/polyamine transporter I"/>
    <property type="match status" value="2"/>
</dbReference>
<feature type="transmembrane region" description="Helical" evidence="13">
    <location>
        <begin position="94"/>
        <end position="115"/>
    </location>
</feature>
<feature type="transmembrane region" description="Helical" evidence="13">
    <location>
        <begin position="408"/>
        <end position="429"/>
    </location>
</feature>
<feature type="domain" description="Cationic amino acid transporter C-terminal" evidence="14">
    <location>
        <begin position="533"/>
        <end position="583"/>
    </location>
</feature>
<dbReference type="GO" id="GO:0097638">
    <property type="term" value="P:L-arginine import across plasma membrane"/>
    <property type="evidence" value="ECO:0007669"/>
    <property type="project" value="TreeGrafter"/>
</dbReference>
<dbReference type="PANTHER" id="PTHR43243:SF105">
    <property type="entry name" value="CATIONIC AMINO ACID TRANSPORTER C-TERMINAL DOMAIN-CONTAINING PROTEIN"/>
    <property type="match status" value="1"/>
</dbReference>
<dbReference type="NCBIfam" id="TIGR00906">
    <property type="entry name" value="2A0303"/>
    <property type="match status" value="1"/>
</dbReference>
<dbReference type="GO" id="GO:0061459">
    <property type="term" value="F:L-arginine transmembrane transporter activity"/>
    <property type="evidence" value="ECO:0007669"/>
    <property type="project" value="TreeGrafter"/>
</dbReference>
<feature type="transmembrane region" description="Helical" evidence="13">
    <location>
        <begin position="186"/>
        <end position="206"/>
    </location>
</feature>
<dbReference type="Pfam" id="PF13906">
    <property type="entry name" value="AA_permease_C"/>
    <property type="match status" value="1"/>
</dbReference>
<keyword evidence="7 13" id="KW-1133">Transmembrane helix</keyword>
<dbReference type="InterPro" id="IPR029485">
    <property type="entry name" value="CAT_C"/>
</dbReference>
<dbReference type="PANTHER" id="PTHR43243">
    <property type="entry name" value="INNER MEMBRANE TRANSPORTER YGJI-RELATED"/>
    <property type="match status" value="1"/>
</dbReference>
<dbReference type="GO" id="GO:0005886">
    <property type="term" value="C:plasma membrane"/>
    <property type="evidence" value="ECO:0007669"/>
    <property type="project" value="UniProtKB-SubCell"/>
</dbReference>
<dbReference type="AlphaFoldDB" id="A0A813M5U6"/>
<dbReference type="InterPro" id="IPR002293">
    <property type="entry name" value="AA/rel_permease1"/>
</dbReference>
<keyword evidence="8 13" id="KW-0472">Membrane</keyword>
<feature type="transmembrane region" description="Helical" evidence="13">
    <location>
        <begin position="162"/>
        <end position="179"/>
    </location>
</feature>
<comment type="subcellular location">
    <subcellularLocation>
        <location evidence="1">Cell membrane</location>
        <topology evidence="1">Multi-pass membrane protein</topology>
    </subcellularLocation>
</comment>
<feature type="transmembrane region" description="Helical" evidence="13">
    <location>
        <begin position="287"/>
        <end position="314"/>
    </location>
</feature>
<dbReference type="EMBL" id="CAJNOC010000069">
    <property type="protein sequence ID" value="CAF0711932.1"/>
    <property type="molecule type" value="Genomic_DNA"/>
</dbReference>
<gene>
    <name evidence="15" type="ORF">OXX778_LOCUS1156</name>
</gene>
<keyword evidence="3" id="KW-0813">Transport</keyword>
<evidence type="ECO:0000256" key="11">
    <source>
        <dbReference type="ARBA" id="ARBA00034423"/>
    </source>
</evidence>
<feature type="transmembrane region" description="Helical" evidence="13">
    <location>
        <begin position="535"/>
        <end position="555"/>
    </location>
</feature>
<evidence type="ECO:0000313" key="15">
    <source>
        <dbReference type="EMBL" id="CAF0711932.1"/>
    </source>
</evidence>
<dbReference type="GO" id="GO:0015189">
    <property type="term" value="F:L-lysine transmembrane transporter activity"/>
    <property type="evidence" value="ECO:0007669"/>
    <property type="project" value="TreeGrafter"/>
</dbReference>
<evidence type="ECO:0000313" key="16">
    <source>
        <dbReference type="Proteomes" id="UP000663879"/>
    </source>
</evidence>